<accession>A0A2M9CKC8</accession>
<reference evidence="2 3" key="1">
    <citation type="submission" date="2017-11" db="EMBL/GenBank/DDBJ databases">
        <title>Genomic Encyclopedia of Archaeal and Bacterial Type Strains, Phase II (KMG-II): From Individual Species to Whole Genera.</title>
        <authorList>
            <person name="Goeker M."/>
        </authorList>
    </citation>
    <scope>NUCLEOTIDE SEQUENCE [LARGE SCALE GENOMIC DNA]</scope>
    <source>
        <strain evidence="2 3">DSM 27393</strain>
    </source>
</reference>
<dbReference type="InterPro" id="IPR045713">
    <property type="entry name" value="DUF6069"/>
</dbReference>
<name>A0A2M9CKC8_9MICO</name>
<keyword evidence="1" id="KW-0812">Transmembrane</keyword>
<feature type="transmembrane region" description="Helical" evidence="1">
    <location>
        <begin position="54"/>
        <end position="74"/>
    </location>
</feature>
<evidence type="ECO:0000313" key="2">
    <source>
        <dbReference type="EMBL" id="PJJ72336.1"/>
    </source>
</evidence>
<feature type="transmembrane region" description="Helical" evidence="1">
    <location>
        <begin position="86"/>
        <end position="110"/>
    </location>
</feature>
<proteinExistence type="predicted"/>
<dbReference type="Pfam" id="PF19545">
    <property type="entry name" value="DUF6069"/>
    <property type="match status" value="1"/>
</dbReference>
<organism evidence="2 3">
    <name type="scientific">Diaminobutyricimonas aerilata</name>
    <dbReference type="NCBI Taxonomy" id="1162967"/>
    <lineage>
        <taxon>Bacteria</taxon>
        <taxon>Bacillati</taxon>
        <taxon>Actinomycetota</taxon>
        <taxon>Actinomycetes</taxon>
        <taxon>Micrococcales</taxon>
        <taxon>Microbacteriaceae</taxon>
        <taxon>Diaminobutyricimonas</taxon>
    </lineage>
</organism>
<dbReference type="Proteomes" id="UP000228758">
    <property type="component" value="Unassembled WGS sequence"/>
</dbReference>
<keyword evidence="1" id="KW-0472">Membrane</keyword>
<keyword evidence="1" id="KW-1133">Transmembrane helix</keyword>
<comment type="caution">
    <text evidence="2">The sequence shown here is derived from an EMBL/GenBank/DDBJ whole genome shotgun (WGS) entry which is preliminary data.</text>
</comment>
<protein>
    <submittedName>
        <fullName evidence="2">Uncharacterized protein</fullName>
    </submittedName>
</protein>
<gene>
    <name evidence="2" type="ORF">CLV46_1903</name>
</gene>
<evidence type="ECO:0000256" key="1">
    <source>
        <dbReference type="SAM" id="Phobius"/>
    </source>
</evidence>
<feature type="transmembrane region" description="Helical" evidence="1">
    <location>
        <begin position="20"/>
        <end position="42"/>
    </location>
</feature>
<evidence type="ECO:0000313" key="3">
    <source>
        <dbReference type="Proteomes" id="UP000228758"/>
    </source>
</evidence>
<dbReference type="AlphaFoldDB" id="A0A2M9CKC8"/>
<dbReference type="RefSeq" id="WP_211282173.1">
    <property type="nucleotide sequence ID" value="NZ_PGFF01000001.1"/>
</dbReference>
<feature type="transmembrane region" description="Helical" evidence="1">
    <location>
        <begin position="116"/>
        <end position="139"/>
    </location>
</feature>
<sequence length="162" mass="16177">MSSPSATDRPARGGAVRTTVVLLIAAAVAVAVNALVAALAVSAGAPSTYGPLTFPAFTTFTVAGLAAGWAGWIVVRRRARKPRRALAVLVPLVVAVSFVPDVALLILRFIPGTTTAAVVALMAMHLVVAAVAIPAYALAAPVRASDAARTGASGGRVSAARA</sequence>
<dbReference type="EMBL" id="PGFF01000001">
    <property type="protein sequence ID" value="PJJ72336.1"/>
    <property type="molecule type" value="Genomic_DNA"/>
</dbReference>
<keyword evidence="3" id="KW-1185">Reference proteome</keyword>